<name>A0A7Y9S6E1_9ACTN</name>
<dbReference type="AlphaFoldDB" id="A0A7Y9S6E1"/>
<dbReference type="InterPro" id="IPR019675">
    <property type="entry name" value="DUF2550"/>
</dbReference>
<dbReference type="Pfam" id="PF10739">
    <property type="entry name" value="DUF2550"/>
    <property type="match status" value="1"/>
</dbReference>
<dbReference type="Proteomes" id="UP000540656">
    <property type="component" value="Unassembled WGS sequence"/>
</dbReference>
<gene>
    <name evidence="2" type="ORF">BJ980_003517</name>
</gene>
<keyword evidence="1" id="KW-1133">Transmembrane helix</keyword>
<dbReference type="RefSeq" id="WP_179503506.1">
    <property type="nucleotide sequence ID" value="NZ_JACCAA010000001.1"/>
</dbReference>
<accession>A0A7Y9S6E1</accession>
<evidence type="ECO:0000313" key="2">
    <source>
        <dbReference type="EMBL" id="NYG60594.1"/>
    </source>
</evidence>
<protein>
    <recommendedName>
        <fullName evidence="4">DUF2550 family protein</fullName>
    </recommendedName>
</protein>
<keyword evidence="3" id="KW-1185">Reference proteome</keyword>
<dbReference type="EMBL" id="JACCAA010000001">
    <property type="protein sequence ID" value="NYG60594.1"/>
    <property type="molecule type" value="Genomic_DNA"/>
</dbReference>
<keyword evidence="1" id="KW-0472">Membrane</keyword>
<reference evidence="2 3" key="1">
    <citation type="submission" date="2020-07" db="EMBL/GenBank/DDBJ databases">
        <title>Sequencing the genomes of 1000 actinobacteria strains.</title>
        <authorList>
            <person name="Klenk H.-P."/>
        </authorList>
    </citation>
    <scope>NUCLEOTIDE SEQUENCE [LARGE SCALE GENOMIC DNA]</scope>
    <source>
        <strain evidence="2 3">DSM 23819</strain>
    </source>
</reference>
<sequence>MPFWQWIVDLIVVLLILVVVCGCALVIRRRMISRNGGTFELSIRARSAQIGRGWVLGLGRYSGEQLQWFRIFSLAPGPRRSWHRSELSYSGRRQPADSEQMALYADHVIVMVATPDGRIEMAMNSASLMGFQSWLESAPPGADWTRRRPQL</sequence>
<keyword evidence="1" id="KW-0812">Transmembrane</keyword>
<evidence type="ECO:0000256" key="1">
    <source>
        <dbReference type="SAM" id="Phobius"/>
    </source>
</evidence>
<proteinExistence type="predicted"/>
<organism evidence="2 3">
    <name type="scientific">Nocardioides daedukensis</name>
    <dbReference type="NCBI Taxonomy" id="634462"/>
    <lineage>
        <taxon>Bacteria</taxon>
        <taxon>Bacillati</taxon>
        <taxon>Actinomycetota</taxon>
        <taxon>Actinomycetes</taxon>
        <taxon>Propionibacteriales</taxon>
        <taxon>Nocardioidaceae</taxon>
        <taxon>Nocardioides</taxon>
    </lineage>
</organism>
<evidence type="ECO:0000313" key="3">
    <source>
        <dbReference type="Proteomes" id="UP000540656"/>
    </source>
</evidence>
<feature type="transmembrane region" description="Helical" evidence="1">
    <location>
        <begin position="6"/>
        <end position="27"/>
    </location>
</feature>
<evidence type="ECO:0008006" key="4">
    <source>
        <dbReference type="Google" id="ProtNLM"/>
    </source>
</evidence>
<comment type="caution">
    <text evidence="2">The sequence shown here is derived from an EMBL/GenBank/DDBJ whole genome shotgun (WGS) entry which is preliminary data.</text>
</comment>